<evidence type="ECO:0000313" key="13">
    <source>
        <dbReference type="Proteomes" id="UP000075886"/>
    </source>
</evidence>
<dbReference type="InterPro" id="IPR014001">
    <property type="entry name" value="Helicase_ATP-bd"/>
</dbReference>
<dbReference type="InterPro" id="IPR001650">
    <property type="entry name" value="Helicase_C-like"/>
</dbReference>
<dbReference type="EMBL" id="AXCN02002351">
    <property type="status" value="NOT_ANNOTATED_CDS"/>
    <property type="molecule type" value="Genomic_DNA"/>
</dbReference>
<dbReference type="SUPFAM" id="SSF52540">
    <property type="entry name" value="P-loop containing nucleoside triphosphate hydrolases"/>
    <property type="match status" value="1"/>
</dbReference>
<feature type="compositionally biased region" description="Basic and acidic residues" evidence="8">
    <location>
        <begin position="547"/>
        <end position="582"/>
    </location>
</feature>
<evidence type="ECO:0000256" key="4">
    <source>
        <dbReference type="ARBA" id="ARBA00022806"/>
    </source>
</evidence>
<feature type="short sequence motif" description="Q motif" evidence="6">
    <location>
        <begin position="123"/>
        <end position="151"/>
    </location>
</feature>
<dbReference type="GO" id="GO:0005524">
    <property type="term" value="F:ATP binding"/>
    <property type="evidence" value="ECO:0007669"/>
    <property type="project" value="UniProtKB-KW"/>
</dbReference>
<proteinExistence type="inferred from homology"/>
<evidence type="ECO:0000256" key="3">
    <source>
        <dbReference type="ARBA" id="ARBA00022801"/>
    </source>
</evidence>
<dbReference type="PROSITE" id="PS51192">
    <property type="entry name" value="HELICASE_ATP_BIND_1"/>
    <property type="match status" value="1"/>
</dbReference>
<accession>A0A182Q872</accession>
<keyword evidence="13" id="KW-1185">Reference proteome</keyword>
<dbReference type="InterPro" id="IPR000629">
    <property type="entry name" value="RNA-helicase_DEAD-box_CS"/>
</dbReference>
<dbReference type="GO" id="GO:0003724">
    <property type="term" value="F:RNA helicase activity"/>
    <property type="evidence" value="ECO:0007669"/>
    <property type="project" value="UniProtKB-EC"/>
</dbReference>
<feature type="compositionally biased region" description="Basic and acidic residues" evidence="8">
    <location>
        <begin position="47"/>
        <end position="61"/>
    </location>
</feature>
<keyword evidence="2 7" id="KW-0547">Nucleotide-binding</keyword>
<dbReference type="CDD" id="cd17966">
    <property type="entry name" value="DEADc_DDX5_DDX17"/>
    <property type="match status" value="1"/>
</dbReference>
<name>A0A182Q872_9DIPT</name>
<dbReference type="CDD" id="cd18787">
    <property type="entry name" value="SF2_C_DEAD"/>
    <property type="match status" value="1"/>
</dbReference>
<feature type="domain" description="Helicase C-terminal" evidence="10">
    <location>
        <begin position="357"/>
        <end position="504"/>
    </location>
</feature>
<evidence type="ECO:0000259" key="9">
    <source>
        <dbReference type="PROSITE" id="PS51192"/>
    </source>
</evidence>
<evidence type="ECO:0000256" key="8">
    <source>
        <dbReference type="SAM" id="MobiDB-lite"/>
    </source>
</evidence>
<dbReference type="SMART" id="SM00487">
    <property type="entry name" value="DEXDc"/>
    <property type="match status" value="1"/>
</dbReference>
<reference evidence="12" key="2">
    <citation type="submission" date="2020-05" db="UniProtKB">
        <authorList>
            <consortium name="EnsemblMetazoa"/>
        </authorList>
    </citation>
    <scope>IDENTIFICATION</scope>
    <source>
        <strain evidence="12">FAR1</strain>
    </source>
</reference>
<evidence type="ECO:0000256" key="6">
    <source>
        <dbReference type="PROSITE-ProRule" id="PRU00552"/>
    </source>
</evidence>
<feature type="compositionally biased region" description="Basic and acidic residues" evidence="8">
    <location>
        <begin position="25"/>
        <end position="34"/>
    </location>
</feature>
<evidence type="ECO:0000259" key="10">
    <source>
        <dbReference type="PROSITE" id="PS51194"/>
    </source>
</evidence>
<dbReference type="Proteomes" id="UP000075886">
    <property type="component" value="Unassembled WGS sequence"/>
</dbReference>
<feature type="domain" description="DEAD-box RNA helicase Q" evidence="11">
    <location>
        <begin position="123"/>
        <end position="151"/>
    </location>
</feature>
<dbReference type="PROSITE" id="PS51194">
    <property type="entry name" value="HELICASE_CTER"/>
    <property type="match status" value="1"/>
</dbReference>
<organism evidence="12 13">
    <name type="scientific">Anopheles farauti</name>
    <dbReference type="NCBI Taxonomy" id="69004"/>
    <lineage>
        <taxon>Eukaryota</taxon>
        <taxon>Metazoa</taxon>
        <taxon>Ecdysozoa</taxon>
        <taxon>Arthropoda</taxon>
        <taxon>Hexapoda</taxon>
        <taxon>Insecta</taxon>
        <taxon>Pterygota</taxon>
        <taxon>Neoptera</taxon>
        <taxon>Endopterygota</taxon>
        <taxon>Diptera</taxon>
        <taxon>Nematocera</taxon>
        <taxon>Culicoidea</taxon>
        <taxon>Culicidae</taxon>
        <taxon>Anophelinae</taxon>
        <taxon>Anopheles</taxon>
    </lineage>
</organism>
<dbReference type="Gene3D" id="3.40.50.300">
    <property type="entry name" value="P-loop containing nucleotide triphosphate hydrolases"/>
    <property type="match status" value="2"/>
</dbReference>
<dbReference type="EnsemblMetazoa" id="AFAF004982-RA">
    <property type="protein sequence ID" value="AFAF004982-PA"/>
    <property type="gene ID" value="AFAF004982"/>
</dbReference>
<dbReference type="InterPro" id="IPR027417">
    <property type="entry name" value="P-loop_NTPase"/>
</dbReference>
<feature type="region of interest" description="Disordered" evidence="8">
    <location>
        <begin position="502"/>
        <end position="591"/>
    </location>
</feature>
<evidence type="ECO:0000313" key="12">
    <source>
        <dbReference type="EnsemblMetazoa" id="AFAF004982-PA"/>
    </source>
</evidence>
<evidence type="ECO:0000256" key="2">
    <source>
        <dbReference type="ARBA" id="ARBA00022741"/>
    </source>
</evidence>
<feature type="domain" description="Helicase ATP-binding" evidence="9">
    <location>
        <begin position="154"/>
        <end position="329"/>
    </location>
</feature>
<dbReference type="InterPro" id="IPR011545">
    <property type="entry name" value="DEAD/DEAH_box_helicase_dom"/>
</dbReference>
<dbReference type="STRING" id="69004.A0A182Q872"/>
<dbReference type="GO" id="GO:0016787">
    <property type="term" value="F:hydrolase activity"/>
    <property type="evidence" value="ECO:0007669"/>
    <property type="project" value="UniProtKB-KW"/>
</dbReference>
<feature type="compositionally biased region" description="Gly residues" evidence="8">
    <location>
        <begin position="534"/>
        <end position="544"/>
    </location>
</feature>
<dbReference type="PROSITE" id="PS51195">
    <property type="entry name" value="Q_MOTIF"/>
    <property type="match status" value="1"/>
</dbReference>
<protein>
    <recommendedName>
        <fullName evidence="1">RNA helicase</fullName>
        <ecNumber evidence="1">3.6.4.13</ecNumber>
    </recommendedName>
</protein>
<reference evidence="13" key="1">
    <citation type="submission" date="2014-01" db="EMBL/GenBank/DDBJ databases">
        <title>The Genome Sequence of Anopheles farauti FAR1 (V2).</title>
        <authorList>
            <consortium name="The Broad Institute Genomics Platform"/>
            <person name="Neafsey D.E."/>
            <person name="Besansky N."/>
            <person name="Howell P."/>
            <person name="Walton C."/>
            <person name="Young S.K."/>
            <person name="Zeng Q."/>
            <person name="Gargeya S."/>
            <person name="Fitzgerald M."/>
            <person name="Haas B."/>
            <person name="Abouelleil A."/>
            <person name="Allen A.W."/>
            <person name="Alvarado L."/>
            <person name="Arachchi H.M."/>
            <person name="Berlin A.M."/>
            <person name="Chapman S.B."/>
            <person name="Gainer-Dewar J."/>
            <person name="Goldberg J."/>
            <person name="Griggs A."/>
            <person name="Gujja S."/>
            <person name="Hansen M."/>
            <person name="Howarth C."/>
            <person name="Imamovic A."/>
            <person name="Ireland A."/>
            <person name="Larimer J."/>
            <person name="McCowan C."/>
            <person name="Murphy C."/>
            <person name="Pearson M."/>
            <person name="Poon T.W."/>
            <person name="Priest M."/>
            <person name="Roberts A."/>
            <person name="Saif S."/>
            <person name="Shea T."/>
            <person name="Sisk P."/>
            <person name="Sykes S."/>
            <person name="Wortman J."/>
            <person name="Nusbaum C."/>
            <person name="Birren B."/>
        </authorList>
    </citation>
    <scope>NUCLEOTIDE SEQUENCE [LARGE SCALE GENOMIC DNA]</scope>
    <source>
        <strain evidence="13">FAR1</strain>
    </source>
</reference>
<dbReference type="InterPro" id="IPR014014">
    <property type="entry name" value="RNA_helicase_DEAD_Q_motif"/>
</dbReference>
<sequence>MWINLRILRLFSSFGLQLRIRRGGRDSRSAERSSRSFGSGGTSSLMRRNDRNGGRVEKRFDRMERNGENLRSIRWDQVKLKAVQKNFFQPASSVLNRSRAEVNQYLDKNEITVYGKDVPAPILHFHESGFPQYILEEFQRQAFKEPTFIQAVGWSIAMSGRDMVGIAKTGSGKTLAYILPALVHISNQLRILRGDGPIALVLAPTRELAQQIKQVCDDFGRRMGIYNTCVFGGALKHPQENDLRRGVEIVIATPGRLIDFLQRKTTNLRRCTYLVLDEADRMLDMGFEPQIRKIISQIRPDRQVLMWSATWPKEIRKLAEEFLRDYIQINIGSLNLAANENILQIIDCCEEYEKENRLFKLLEQISSQNDGKTIIFAETKRKVDKIVNVIRRQGWRADGIHGDKSQKDRDNVLNTFRRSNNGILVATDVASRGLDVDDVKFVINFDFPNNTEDYVHRIGRTGRSTNKGTSYTFFTPANSSKANDLISVLQDANQYINPELQEYARGGGGRHRSGGGRMRGNMGGGGGRDHRGYGSHGGRMGGGSRFSDARRGDEGGYRNGNDDHGSKYSRRDEYGRSDRDGGSGRPAGVVGYGGPRAVNGVAGITNGYGAGSVAAYGGMDDRGYGGHYGGAVQPPVAYGGSAYGAQASIARRPDSERSRAPAGAAIGLPATPAMPSAIAYAHPGMPLNGPYGAGVGYAYADPPPTATIGRSDGYPARGVMPSMAPGGM</sequence>
<keyword evidence="4 7" id="KW-0347">Helicase</keyword>
<dbReference type="SMART" id="SM00490">
    <property type="entry name" value="HELICc"/>
    <property type="match status" value="1"/>
</dbReference>
<evidence type="ECO:0000256" key="7">
    <source>
        <dbReference type="RuleBase" id="RU000492"/>
    </source>
</evidence>
<keyword evidence="3 7" id="KW-0378">Hydrolase</keyword>
<dbReference type="GO" id="GO:0031047">
    <property type="term" value="P:regulatory ncRNA-mediated gene silencing"/>
    <property type="evidence" value="ECO:0007669"/>
    <property type="project" value="UniProtKB-ARBA"/>
</dbReference>
<dbReference type="PROSITE" id="PS00039">
    <property type="entry name" value="DEAD_ATP_HELICASE"/>
    <property type="match status" value="1"/>
</dbReference>
<comment type="similarity">
    <text evidence="7">Belongs to the DEAD box helicase family.</text>
</comment>
<feature type="region of interest" description="Disordered" evidence="8">
    <location>
        <begin position="25"/>
        <end position="61"/>
    </location>
</feature>
<keyword evidence="5 7" id="KW-0067">ATP-binding</keyword>
<dbReference type="AlphaFoldDB" id="A0A182Q872"/>
<dbReference type="EC" id="3.6.4.13" evidence="1"/>
<dbReference type="PANTHER" id="PTHR47958">
    <property type="entry name" value="ATP-DEPENDENT RNA HELICASE DBP3"/>
    <property type="match status" value="1"/>
</dbReference>
<feature type="compositionally biased region" description="Gly residues" evidence="8">
    <location>
        <begin position="515"/>
        <end position="526"/>
    </location>
</feature>
<evidence type="ECO:0000259" key="11">
    <source>
        <dbReference type="PROSITE" id="PS51195"/>
    </source>
</evidence>
<dbReference type="Pfam" id="PF00271">
    <property type="entry name" value="Helicase_C"/>
    <property type="match status" value="1"/>
</dbReference>
<evidence type="ECO:0000256" key="1">
    <source>
        <dbReference type="ARBA" id="ARBA00012552"/>
    </source>
</evidence>
<dbReference type="Pfam" id="PF00270">
    <property type="entry name" value="DEAD"/>
    <property type="match status" value="1"/>
</dbReference>
<evidence type="ECO:0000256" key="5">
    <source>
        <dbReference type="ARBA" id="ARBA00022840"/>
    </source>
</evidence>
<dbReference type="GO" id="GO:0003676">
    <property type="term" value="F:nucleic acid binding"/>
    <property type="evidence" value="ECO:0007669"/>
    <property type="project" value="InterPro"/>
</dbReference>
<dbReference type="VEuPathDB" id="VectorBase:AFAF004982"/>